<gene>
    <name evidence="2" type="ordered locus">Gbro_0775</name>
</gene>
<keyword evidence="3" id="KW-1185">Reference proteome</keyword>
<keyword evidence="1" id="KW-0472">Membrane</keyword>
<dbReference type="HOGENOM" id="CLU_135072_2_1_11"/>
<accession>D0L2W6</accession>
<organism evidence="2 3">
    <name type="scientific">Gordonia bronchialis (strain ATCC 25592 / DSM 43247 / BCRC 13721 / JCM 3198 / KCTC 3076 / NBRC 16047 / NCTC 10667)</name>
    <name type="common">Rhodococcus bronchialis</name>
    <dbReference type="NCBI Taxonomy" id="526226"/>
    <lineage>
        <taxon>Bacteria</taxon>
        <taxon>Bacillati</taxon>
        <taxon>Actinomycetota</taxon>
        <taxon>Actinomycetes</taxon>
        <taxon>Mycobacteriales</taxon>
        <taxon>Gordoniaceae</taxon>
        <taxon>Gordonia</taxon>
    </lineage>
</organism>
<name>D0L2W6_GORB4</name>
<dbReference type="eggNOG" id="ENOG502ZWTE">
    <property type="taxonomic scope" value="Bacteria"/>
</dbReference>
<feature type="transmembrane region" description="Helical" evidence="1">
    <location>
        <begin position="72"/>
        <end position="88"/>
    </location>
</feature>
<feature type="transmembrane region" description="Helical" evidence="1">
    <location>
        <begin position="14"/>
        <end position="36"/>
    </location>
</feature>
<dbReference type="KEGG" id="gbr:Gbro_0775"/>
<dbReference type="STRING" id="526226.Gbro_0775"/>
<dbReference type="EMBL" id="CP001802">
    <property type="protein sequence ID" value="ACY20091.1"/>
    <property type="molecule type" value="Genomic_DNA"/>
</dbReference>
<keyword evidence="1" id="KW-1133">Transmembrane helix</keyword>
<dbReference type="InterPro" id="IPR019662">
    <property type="entry name" value="DUF2516"/>
</dbReference>
<protein>
    <recommendedName>
        <fullName evidence="4">DUF2516 domain-containing protein</fullName>
    </recommendedName>
</protein>
<evidence type="ECO:0000313" key="3">
    <source>
        <dbReference type="Proteomes" id="UP000001219"/>
    </source>
</evidence>
<evidence type="ECO:0008006" key="4">
    <source>
        <dbReference type="Google" id="ProtNLM"/>
    </source>
</evidence>
<dbReference type="Proteomes" id="UP000001219">
    <property type="component" value="Chromosome"/>
</dbReference>
<proteinExistence type="predicted"/>
<reference evidence="3" key="1">
    <citation type="submission" date="2009-10" db="EMBL/GenBank/DDBJ databases">
        <title>The complete chromosome of Gordonia bronchialis DSM 43247.</title>
        <authorList>
            <consortium name="US DOE Joint Genome Institute (JGI-PGF)"/>
            <person name="Lucas S."/>
            <person name="Copeland A."/>
            <person name="Lapidus A."/>
            <person name="Glavina del Rio T."/>
            <person name="Dalin E."/>
            <person name="Tice H."/>
            <person name="Bruce D."/>
            <person name="Goodwin L."/>
            <person name="Pitluck S."/>
            <person name="Kyrpides N."/>
            <person name="Mavromatis K."/>
            <person name="Ivanova N."/>
            <person name="Ovchinnikova G."/>
            <person name="Saunders E."/>
            <person name="Brettin T."/>
            <person name="Detter J.C."/>
            <person name="Han C."/>
            <person name="Larimer F."/>
            <person name="Land M."/>
            <person name="Hauser L."/>
            <person name="Markowitz V."/>
            <person name="Cheng J.-F."/>
            <person name="Hugenholtz P."/>
            <person name="Woyke T."/>
            <person name="Wu D."/>
            <person name="Jando M."/>
            <person name="Schneider S."/>
            <person name="Goeker M."/>
            <person name="Klenk H.-P."/>
            <person name="Eisen J.A."/>
        </authorList>
    </citation>
    <scope>NUCLEOTIDE SEQUENCE [LARGE SCALE GENOMIC DNA]</scope>
    <source>
        <strain evidence="3">ATCC 25592 / DSM 43247 / BCRC 13721 / JCM 3198 / KCTC 3076 / NBRC 16047 / NCTC 10667</strain>
    </source>
</reference>
<evidence type="ECO:0000256" key="1">
    <source>
        <dbReference type="SAM" id="Phobius"/>
    </source>
</evidence>
<dbReference type="RefSeq" id="WP_012832673.1">
    <property type="nucleotide sequence ID" value="NC_013441.1"/>
</dbReference>
<sequence>MDSLFSITAAGQSLILWTLTVVAGVVSLIALVHASIQRKDAFPAVDRQSKVVWVALLAGSTLFIWFFQAPSLLYLVGVVAMLVYLVDVRPRVDSIQGKSWFKKA</sequence>
<dbReference type="Pfam" id="PF10724">
    <property type="entry name" value="DUF2516"/>
    <property type="match status" value="1"/>
</dbReference>
<evidence type="ECO:0000313" key="2">
    <source>
        <dbReference type="EMBL" id="ACY20091.1"/>
    </source>
</evidence>
<dbReference type="AlphaFoldDB" id="D0L2W6"/>
<dbReference type="OrthoDB" id="5191769at2"/>
<keyword evidence="1" id="KW-0812">Transmembrane</keyword>
<reference evidence="2 3" key="2">
    <citation type="journal article" date="2010" name="Stand. Genomic Sci.">
        <title>Complete genome sequence of Gordonia bronchialis type strain (3410).</title>
        <authorList>
            <person name="Ivanova N."/>
            <person name="Sikorski J."/>
            <person name="Jando M."/>
            <person name="Lapidus A."/>
            <person name="Nolan M."/>
            <person name="Lucas S."/>
            <person name="Del Rio T.G."/>
            <person name="Tice H."/>
            <person name="Copeland A."/>
            <person name="Cheng J.F."/>
            <person name="Chen F."/>
            <person name="Bruce D."/>
            <person name="Goodwin L."/>
            <person name="Pitluck S."/>
            <person name="Mavromatis K."/>
            <person name="Ovchinnikova G."/>
            <person name="Pati A."/>
            <person name="Chen A."/>
            <person name="Palaniappan K."/>
            <person name="Land M."/>
            <person name="Hauser L."/>
            <person name="Chang Y.J."/>
            <person name="Jeffries C.D."/>
            <person name="Chain P."/>
            <person name="Saunders E."/>
            <person name="Han C."/>
            <person name="Detter J.C."/>
            <person name="Brettin T."/>
            <person name="Rohde M."/>
            <person name="Goker M."/>
            <person name="Bristow J."/>
            <person name="Eisen J.A."/>
            <person name="Markowitz V."/>
            <person name="Hugenholtz P."/>
            <person name="Klenk H.P."/>
            <person name="Kyrpides N.C."/>
        </authorList>
    </citation>
    <scope>NUCLEOTIDE SEQUENCE [LARGE SCALE GENOMIC DNA]</scope>
    <source>
        <strain evidence="3">ATCC 25592 / DSM 43247 / BCRC 13721 / JCM 3198 / KCTC 3076 / NBRC 16047 / NCTC 10667</strain>
    </source>
</reference>